<reference evidence="1 2" key="1">
    <citation type="submission" date="2023-07" db="EMBL/GenBank/DDBJ databases">
        <title>Genomic Encyclopedia of Type Strains, Phase IV (KMG-IV): sequencing the most valuable type-strain genomes for metagenomic binning, comparative biology and taxonomic classification.</title>
        <authorList>
            <person name="Goeker M."/>
        </authorList>
    </citation>
    <scope>NUCLEOTIDE SEQUENCE [LARGE SCALE GENOMIC DNA]</scope>
    <source>
        <strain evidence="1 2">DSM 12396</strain>
    </source>
</reference>
<dbReference type="Proteomes" id="UP001225644">
    <property type="component" value="Unassembled WGS sequence"/>
</dbReference>
<proteinExistence type="predicted"/>
<name>A0ABU0B8V6_9FIRM</name>
<dbReference type="EMBL" id="JAUSUX010000052">
    <property type="protein sequence ID" value="MDQ0287858.1"/>
    <property type="molecule type" value="Genomic_DNA"/>
</dbReference>
<organism evidence="1 2">
    <name type="scientific">Desulfofundulus luciae</name>
    <dbReference type="NCBI Taxonomy" id="74702"/>
    <lineage>
        <taxon>Bacteria</taxon>
        <taxon>Bacillati</taxon>
        <taxon>Bacillota</taxon>
        <taxon>Clostridia</taxon>
        <taxon>Eubacteriales</taxon>
        <taxon>Peptococcaceae</taxon>
        <taxon>Desulfofundulus</taxon>
    </lineage>
</organism>
<comment type="caution">
    <text evidence="1">The sequence shown here is derived from an EMBL/GenBank/DDBJ whole genome shotgun (WGS) entry which is preliminary data.</text>
</comment>
<protein>
    <submittedName>
        <fullName evidence="1">Uncharacterized protein</fullName>
    </submittedName>
</protein>
<keyword evidence="2" id="KW-1185">Reference proteome</keyword>
<gene>
    <name evidence="1" type="ORF">J2Z49_002991</name>
</gene>
<sequence>MERFRKYMGKEINLENLKDTDRINCFGITCTYLPEPPGDLDEFEFGIDFNERENIVITVAIELGKIKRVMFSMADKENPEEIRSLTSSQIEEFLSNKGDQMIQFFEFITQ</sequence>
<evidence type="ECO:0000313" key="2">
    <source>
        <dbReference type="Proteomes" id="UP001225644"/>
    </source>
</evidence>
<dbReference type="RefSeq" id="WP_307403898.1">
    <property type="nucleotide sequence ID" value="NZ_JAUSUX010000052.1"/>
</dbReference>
<accession>A0ABU0B8V6</accession>
<evidence type="ECO:0000313" key="1">
    <source>
        <dbReference type="EMBL" id="MDQ0287858.1"/>
    </source>
</evidence>